<dbReference type="AlphaFoldDB" id="U2KS74"/>
<comment type="caution">
    <text evidence="2">The sequence shown here is derived from an EMBL/GenBank/DDBJ whole genome shotgun (WGS) entry which is preliminary data.</text>
</comment>
<organism evidence="2 3">
    <name type="scientific">Streptococcus sobrinus W1703</name>
    <dbReference type="NCBI Taxonomy" id="1227275"/>
    <lineage>
        <taxon>Bacteria</taxon>
        <taxon>Bacillati</taxon>
        <taxon>Bacillota</taxon>
        <taxon>Bacilli</taxon>
        <taxon>Lactobacillales</taxon>
        <taxon>Streptococcaceae</taxon>
        <taxon>Streptococcus</taxon>
    </lineage>
</organism>
<accession>U2KS74</accession>
<evidence type="ECO:0000256" key="1">
    <source>
        <dbReference type="SAM" id="Phobius"/>
    </source>
</evidence>
<sequence>GEILISHFLNLLKGIFMFKNWKNRDLYKVSNRGLIVLEGLSLILTSFVLVAHLFLGKSLSQADPLSLFKPHSSLVLIGLVLNLLVTGLVLFGLVKNLLAPKSRKFASYLSYHLAMVWTLLTMLVDLLMGLDYQASLYLSQLLVLLMAFLAAQEYNYQERRMRRHNYIRSLMIR</sequence>
<feature type="transmembrane region" description="Helical" evidence="1">
    <location>
        <begin position="34"/>
        <end position="54"/>
    </location>
</feature>
<evidence type="ECO:0000313" key="2">
    <source>
        <dbReference type="EMBL" id="ERJ77703.1"/>
    </source>
</evidence>
<keyword evidence="1" id="KW-0472">Membrane</keyword>
<feature type="transmembrane region" description="Helical" evidence="1">
    <location>
        <begin position="74"/>
        <end position="94"/>
    </location>
</feature>
<dbReference type="PATRIC" id="fig|1227275.3.peg.572"/>
<feature type="transmembrane region" description="Helical" evidence="1">
    <location>
        <begin position="106"/>
        <end position="128"/>
    </location>
</feature>
<name>U2KS74_9STRE</name>
<evidence type="ECO:0000313" key="3">
    <source>
        <dbReference type="Proteomes" id="UP000016617"/>
    </source>
</evidence>
<protein>
    <submittedName>
        <fullName evidence="2">Uncharacterized protein</fullName>
    </submittedName>
</protein>
<keyword evidence="1" id="KW-1133">Transmembrane helix</keyword>
<reference evidence="2 3" key="1">
    <citation type="submission" date="2013-06" db="EMBL/GenBank/DDBJ databases">
        <authorList>
            <person name="Weinstock G."/>
            <person name="Sodergren E."/>
            <person name="Lobos E.A."/>
            <person name="Fulton L."/>
            <person name="Fulton R."/>
            <person name="Courtney L."/>
            <person name="Fronick C."/>
            <person name="O'Laughlin M."/>
            <person name="Godfrey J."/>
            <person name="Wilson R.M."/>
            <person name="Miner T."/>
            <person name="Farmer C."/>
            <person name="Delehaunty K."/>
            <person name="Cordes M."/>
            <person name="Minx P."/>
            <person name="Tomlinson C."/>
            <person name="Chen J."/>
            <person name="Wollam A."/>
            <person name="Pepin K.H."/>
            <person name="Bhonagiri V."/>
            <person name="Zhang X."/>
            <person name="Warren W."/>
            <person name="Mitreva M."/>
            <person name="Mardis E.R."/>
            <person name="Wilson R.K."/>
        </authorList>
    </citation>
    <scope>NUCLEOTIDE SEQUENCE [LARGE SCALE GENOMIC DNA]</scope>
    <source>
        <strain evidence="2 3">W1703</strain>
    </source>
</reference>
<gene>
    <name evidence="2" type="ORF">HMPREF1557_00647</name>
</gene>
<dbReference type="Proteomes" id="UP000016617">
    <property type="component" value="Unassembled WGS sequence"/>
</dbReference>
<dbReference type="HOGENOM" id="CLU_1551011_0_0_9"/>
<proteinExistence type="predicted"/>
<dbReference type="EMBL" id="AWVA01000033">
    <property type="protein sequence ID" value="ERJ77703.1"/>
    <property type="molecule type" value="Genomic_DNA"/>
</dbReference>
<feature type="transmembrane region" description="Helical" evidence="1">
    <location>
        <begin position="134"/>
        <end position="154"/>
    </location>
</feature>
<feature type="non-terminal residue" evidence="2">
    <location>
        <position position="1"/>
    </location>
</feature>
<keyword evidence="1" id="KW-0812">Transmembrane</keyword>